<name>A0AAV2AIU0_9ARAC</name>
<dbReference type="EMBL" id="CAXIEN010000169">
    <property type="protein sequence ID" value="CAL1283622.1"/>
    <property type="molecule type" value="Genomic_DNA"/>
</dbReference>
<feature type="transmembrane region" description="Helical" evidence="1">
    <location>
        <begin position="59"/>
        <end position="78"/>
    </location>
</feature>
<keyword evidence="1" id="KW-1133">Transmembrane helix</keyword>
<gene>
    <name evidence="2" type="ORF">LARSCL_LOCUS12718</name>
</gene>
<dbReference type="AlphaFoldDB" id="A0AAV2AIU0"/>
<keyword evidence="1" id="KW-0812">Transmembrane</keyword>
<keyword evidence="3" id="KW-1185">Reference proteome</keyword>
<reference evidence="2 3" key="1">
    <citation type="submission" date="2024-04" db="EMBL/GenBank/DDBJ databases">
        <authorList>
            <person name="Rising A."/>
            <person name="Reimegard J."/>
            <person name="Sonavane S."/>
            <person name="Akerstrom W."/>
            <person name="Nylinder S."/>
            <person name="Hedman E."/>
            <person name="Kallberg Y."/>
        </authorList>
    </citation>
    <scope>NUCLEOTIDE SEQUENCE [LARGE SCALE GENOMIC DNA]</scope>
</reference>
<organism evidence="2 3">
    <name type="scientific">Larinioides sclopetarius</name>
    <dbReference type="NCBI Taxonomy" id="280406"/>
    <lineage>
        <taxon>Eukaryota</taxon>
        <taxon>Metazoa</taxon>
        <taxon>Ecdysozoa</taxon>
        <taxon>Arthropoda</taxon>
        <taxon>Chelicerata</taxon>
        <taxon>Arachnida</taxon>
        <taxon>Araneae</taxon>
        <taxon>Araneomorphae</taxon>
        <taxon>Entelegynae</taxon>
        <taxon>Araneoidea</taxon>
        <taxon>Araneidae</taxon>
        <taxon>Larinioides</taxon>
    </lineage>
</organism>
<comment type="caution">
    <text evidence="2">The sequence shown here is derived from an EMBL/GenBank/DDBJ whole genome shotgun (WGS) entry which is preliminary data.</text>
</comment>
<protein>
    <submittedName>
        <fullName evidence="2">Uncharacterized protein</fullName>
    </submittedName>
</protein>
<sequence>MIQLQQLQMALHLLELHPHELTGMTRNDPIFTQWNEFGLGMVALSSSLVQANQSFKMKLFAYIVASAMALLLLMAPAMGDDTTAAGSSTPSGSTCK</sequence>
<accession>A0AAV2AIU0</accession>
<keyword evidence="1" id="KW-0472">Membrane</keyword>
<evidence type="ECO:0000313" key="3">
    <source>
        <dbReference type="Proteomes" id="UP001497382"/>
    </source>
</evidence>
<evidence type="ECO:0000313" key="2">
    <source>
        <dbReference type="EMBL" id="CAL1283622.1"/>
    </source>
</evidence>
<dbReference type="Proteomes" id="UP001497382">
    <property type="component" value="Unassembled WGS sequence"/>
</dbReference>
<proteinExistence type="predicted"/>
<evidence type="ECO:0000256" key="1">
    <source>
        <dbReference type="SAM" id="Phobius"/>
    </source>
</evidence>